<reference evidence="1" key="1">
    <citation type="submission" date="2023-10" db="EMBL/GenBank/DDBJ databases">
        <authorList>
            <person name="Chen Y."/>
            <person name="Shah S."/>
            <person name="Dougan E. K."/>
            <person name="Thang M."/>
            <person name="Chan C."/>
        </authorList>
    </citation>
    <scope>NUCLEOTIDE SEQUENCE [LARGE SCALE GENOMIC DNA]</scope>
</reference>
<evidence type="ECO:0000313" key="2">
    <source>
        <dbReference type="Proteomes" id="UP001189429"/>
    </source>
</evidence>
<dbReference type="Proteomes" id="UP001189429">
    <property type="component" value="Unassembled WGS sequence"/>
</dbReference>
<gene>
    <name evidence="1" type="ORF">PCOR1329_LOCUS80626</name>
</gene>
<accession>A0ABN9Y0B6</accession>
<dbReference type="EMBL" id="CAUYUJ010021444">
    <property type="protein sequence ID" value="CAK0904674.1"/>
    <property type="molecule type" value="Genomic_DNA"/>
</dbReference>
<evidence type="ECO:0008006" key="3">
    <source>
        <dbReference type="Google" id="ProtNLM"/>
    </source>
</evidence>
<comment type="caution">
    <text evidence="1">The sequence shown here is derived from an EMBL/GenBank/DDBJ whole genome shotgun (WGS) entry which is preliminary data.</text>
</comment>
<name>A0ABN9Y0B6_9DINO</name>
<sequence>MLSDMLLHIAVRLLCRDNLFRADIAVQCSSEQLKTFETAVQLCVVGCVIVTAASSARNCGMRRHHCQNSDSDCDEQFVARVIHAWGNWKRSTKLADDISPTVEIAHARTEEL</sequence>
<evidence type="ECO:0000313" key="1">
    <source>
        <dbReference type="EMBL" id="CAK0904674.1"/>
    </source>
</evidence>
<keyword evidence="2" id="KW-1185">Reference proteome</keyword>
<proteinExistence type="predicted"/>
<protein>
    <recommendedName>
        <fullName evidence="3">Secreted protein</fullName>
    </recommendedName>
</protein>
<organism evidence="1 2">
    <name type="scientific">Prorocentrum cordatum</name>
    <dbReference type="NCBI Taxonomy" id="2364126"/>
    <lineage>
        <taxon>Eukaryota</taxon>
        <taxon>Sar</taxon>
        <taxon>Alveolata</taxon>
        <taxon>Dinophyceae</taxon>
        <taxon>Prorocentrales</taxon>
        <taxon>Prorocentraceae</taxon>
        <taxon>Prorocentrum</taxon>
    </lineage>
</organism>